<dbReference type="InterPro" id="IPR036116">
    <property type="entry name" value="FN3_sf"/>
</dbReference>
<proteinExistence type="inferred from homology"/>
<dbReference type="PROSITE" id="PS01353">
    <property type="entry name" value="HEMATOPO_REC_L_F2"/>
    <property type="match status" value="1"/>
</dbReference>
<evidence type="ECO:0000256" key="1">
    <source>
        <dbReference type="ARBA" id="ARBA00004479"/>
    </source>
</evidence>
<keyword evidence="15" id="KW-1185">Reference proteome</keyword>
<comment type="similarity">
    <text evidence="2">Belongs to the type I cytokine receptor family. Type 2 subfamily.</text>
</comment>
<evidence type="ECO:0000313" key="14">
    <source>
        <dbReference type="Ensembl" id="ENSAPEP00000030332.1"/>
    </source>
</evidence>
<evidence type="ECO:0000256" key="9">
    <source>
        <dbReference type="ARBA" id="ARBA00023170"/>
    </source>
</evidence>
<accession>A0A3P8U4V8</accession>
<keyword evidence="10" id="KW-0325">Glycoprotein</keyword>
<reference evidence="14 15" key="1">
    <citation type="submission" date="2018-03" db="EMBL/GenBank/DDBJ databases">
        <title>Finding Nemo's genes: A chromosome-scale reference assembly of the genome of the orange clownfish Amphiprion percula.</title>
        <authorList>
            <person name="Lehmann R."/>
        </authorList>
    </citation>
    <scope>NUCLEOTIDE SEQUENCE</scope>
</reference>
<dbReference type="PANTHER" id="PTHR23037:SF35">
    <property type="entry name" value="FIBRONECTIN TYPE-III DOMAIN-CONTAINING PROTEIN"/>
    <property type="match status" value="1"/>
</dbReference>
<evidence type="ECO:0000256" key="10">
    <source>
        <dbReference type="ARBA" id="ARBA00023180"/>
    </source>
</evidence>
<dbReference type="GO" id="GO:0009897">
    <property type="term" value="C:external side of plasma membrane"/>
    <property type="evidence" value="ECO:0007669"/>
    <property type="project" value="TreeGrafter"/>
</dbReference>
<dbReference type="SMART" id="SM00060">
    <property type="entry name" value="FN3"/>
    <property type="match status" value="3"/>
</dbReference>
<dbReference type="STRING" id="161767.ENSAPEP00000030332"/>
<keyword evidence="3 11" id="KW-0812">Transmembrane</keyword>
<evidence type="ECO:0000256" key="2">
    <source>
        <dbReference type="ARBA" id="ARBA00008921"/>
    </source>
</evidence>
<evidence type="ECO:0000259" key="13">
    <source>
        <dbReference type="PROSITE" id="PS50853"/>
    </source>
</evidence>
<dbReference type="InterPro" id="IPR040817">
    <property type="entry name" value="LIFR_D2"/>
</dbReference>
<evidence type="ECO:0000256" key="3">
    <source>
        <dbReference type="ARBA" id="ARBA00022692"/>
    </source>
</evidence>
<keyword evidence="4 12" id="KW-0732">Signal</keyword>
<feature type="domain" description="Fibronectin type-III" evidence="13">
    <location>
        <begin position="306"/>
        <end position="399"/>
    </location>
</feature>
<evidence type="ECO:0000313" key="15">
    <source>
        <dbReference type="Proteomes" id="UP000265080"/>
    </source>
</evidence>
<dbReference type="PANTHER" id="PTHR23037">
    <property type="entry name" value="CYTOKINE RECEPTOR"/>
    <property type="match status" value="1"/>
</dbReference>
<dbReference type="Pfam" id="PF00041">
    <property type="entry name" value="fn3"/>
    <property type="match status" value="1"/>
</dbReference>
<name>A0A3P8U4V8_AMPPE</name>
<evidence type="ECO:0000256" key="11">
    <source>
        <dbReference type="SAM" id="Phobius"/>
    </source>
</evidence>
<dbReference type="InterPro" id="IPR003529">
    <property type="entry name" value="Hematopoietin_rcpt_Gp130_CS"/>
</dbReference>
<evidence type="ECO:0000256" key="6">
    <source>
        <dbReference type="ARBA" id="ARBA00022989"/>
    </source>
</evidence>
<dbReference type="Pfam" id="PF17971">
    <property type="entry name" value="LIFR_D2"/>
    <property type="match status" value="1"/>
</dbReference>
<dbReference type="Proteomes" id="UP000265080">
    <property type="component" value="Chromosome 16"/>
</dbReference>
<reference evidence="14" key="3">
    <citation type="submission" date="2025-09" db="UniProtKB">
        <authorList>
            <consortium name="Ensembl"/>
        </authorList>
    </citation>
    <scope>IDENTIFICATION</scope>
</reference>
<keyword evidence="7 11" id="KW-0472">Membrane</keyword>
<feature type="domain" description="Fibronectin type-III" evidence="13">
    <location>
        <begin position="400"/>
        <end position="488"/>
    </location>
</feature>
<evidence type="ECO:0000256" key="8">
    <source>
        <dbReference type="ARBA" id="ARBA00023157"/>
    </source>
</evidence>
<dbReference type="SUPFAM" id="SSF49265">
    <property type="entry name" value="Fibronectin type III"/>
    <property type="match status" value="4"/>
</dbReference>
<dbReference type="PROSITE" id="PS50853">
    <property type="entry name" value="FN3"/>
    <property type="match status" value="2"/>
</dbReference>
<protein>
    <recommendedName>
        <fullName evidence="13">Fibronectin type-III domain-containing protein</fullName>
    </recommendedName>
</protein>
<sequence>MISWLLIISLLCLKVRSGNGQEKGVSHCGPQNVTLSSSDQKLLLTWEDEPSCSALKDVVVYELLVLIADKQEHHDNVVVTHDQTGSTHSWNWTSYLPLECATHSVWLRSRYNNQTSPWVKEKALPENQRSKRFEVYPRDGAFEAGSTATFCCILPAGESFHKMYLSGYNGVNMRSTRISNQTYALTLNLNEASNVCIDVKCKTNRTTYGACAFVGYPPGDKDLQCETQDLKSVECRWTVGRNTQFWSRTKYQLQGSPCPDGSKGRCSLKMPVKAGETNWTLTASNRLGTVELHDRADLTKRVRMFAPEEVTASTINSRNVSLKWRWTVDEYKHLNLTCEVQGVHGETSSTSKTSGVGLNAAVLTDLMPNWTYEVTVRCRTETWRWGDWSRGLDFHTKGDVPDALDVWMQMKENQVVVVWKMPLTNQSHGEITDYEVTWANTTTRVPPSEHSLTLRLDTSEEHNVTVTAWNINGSSSPSTVTTPNISPDGTRVNSSWITGSNGSFMLSWPVSPASSCGYIIDWCPTLDCQTVDWIKVPANSTNVTIFSKSFRDGLRYSLSIYACTEGAPVLLERREGYVREIRIEEKLFKSLEVKQQEMDAEVSWEKIPVRQQPAFIRGFTLYYWNKDNTVFNVSTDDPEATSLTARNLEITSYTFMVAARTALGECGNSSIIVTLNSLTDDLFKSIFIALGLVLGLLTLTTVLCYRNWACIKHKVYPPIPKPVLMDNWLTSAVHLDLRREADVSVIPELHPKPGVSGNDYVSEAGMPFSFIQTPKGYYNKPLKKNTPPLLILPYTDVPSPSGPPSSPLRGVFPNPSYDPIPGDHWFRPELLEGTPAIQTSDGYHPQNQAETLIPTVDVPHGPDSPMSCESAYILLPQLPST</sequence>
<evidence type="ECO:0000256" key="12">
    <source>
        <dbReference type="SAM" id="SignalP"/>
    </source>
</evidence>
<dbReference type="Ensembl" id="ENSAPET00000031144.1">
    <property type="protein sequence ID" value="ENSAPEP00000030332.1"/>
    <property type="gene ID" value="ENSAPEG00000021551.1"/>
</dbReference>
<dbReference type="Gene3D" id="2.60.40.10">
    <property type="entry name" value="Immunoglobulins"/>
    <property type="match status" value="7"/>
</dbReference>
<evidence type="ECO:0000256" key="5">
    <source>
        <dbReference type="ARBA" id="ARBA00022737"/>
    </source>
</evidence>
<evidence type="ECO:0000256" key="7">
    <source>
        <dbReference type="ARBA" id="ARBA00023136"/>
    </source>
</evidence>
<dbReference type="GO" id="GO:0004896">
    <property type="term" value="F:cytokine receptor activity"/>
    <property type="evidence" value="ECO:0007669"/>
    <property type="project" value="InterPro"/>
</dbReference>
<keyword evidence="5" id="KW-0677">Repeat</keyword>
<dbReference type="GeneTree" id="ENSGT00940000165259"/>
<keyword evidence="8" id="KW-1015">Disulfide bond</keyword>
<dbReference type="OMA" id="GKMMQYN"/>
<feature type="chain" id="PRO_5018085636" description="Fibronectin type-III domain-containing protein" evidence="12">
    <location>
        <begin position="21"/>
        <end position="881"/>
    </location>
</feature>
<dbReference type="InterPro" id="IPR013783">
    <property type="entry name" value="Ig-like_fold"/>
</dbReference>
<organism evidence="14 15">
    <name type="scientific">Amphiprion percula</name>
    <name type="common">Orange clownfish</name>
    <name type="synonym">Lutjanus percula</name>
    <dbReference type="NCBI Taxonomy" id="161767"/>
    <lineage>
        <taxon>Eukaryota</taxon>
        <taxon>Metazoa</taxon>
        <taxon>Chordata</taxon>
        <taxon>Craniata</taxon>
        <taxon>Vertebrata</taxon>
        <taxon>Euteleostomi</taxon>
        <taxon>Actinopterygii</taxon>
        <taxon>Neopterygii</taxon>
        <taxon>Teleostei</taxon>
        <taxon>Neoteleostei</taxon>
        <taxon>Acanthomorphata</taxon>
        <taxon>Ovalentaria</taxon>
        <taxon>Pomacentridae</taxon>
        <taxon>Amphiprion</taxon>
    </lineage>
</organism>
<dbReference type="AlphaFoldDB" id="A0A3P8U4V8"/>
<dbReference type="InterPro" id="IPR003961">
    <property type="entry name" value="FN3_dom"/>
</dbReference>
<dbReference type="CDD" id="cd00063">
    <property type="entry name" value="FN3"/>
    <property type="match status" value="3"/>
</dbReference>
<comment type="subcellular location">
    <subcellularLocation>
        <location evidence="1">Membrane</location>
        <topology evidence="1">Single-pass type I membrane protein</topology>
    </subcellularLocation>
</comment>
<evidence type="ECO:0000256" key="4">
    <source>
        <dbReference type="ARBA" id="ARBA00022729"/>
    </source>
</evidence>
<keyword evidence="9" id="KW-0675">Receptor</keyword>
<feature type="transmembrane region" description="Helical" evidence="11">
    <location>
        <begin position="686"/>
        <end position="705"/>
    </location>
</feature>
<reference evidence="14" key="2">
    <citation type="submission" date="2025-08" db="UniProtKB">
        <authorList>
            <consortium name="Ensembl"/>
        </authorList>
    </citation>
    <scope>IDENTIFICATION</scope>
</reference>
<keyword evidence="6 11" id="KW-1133">Transmembrane helix</keyword>
<dbReference type="Pfam" id="PF25552">
    <property type="entry name" value="LIFR_D4"/>
    <property type="match status" value="1"/>
</dbReference>
<feature type="signal peptide" evidence="12">
    <location>
        <begin position="1"/>
        <end position="20"/>
    </location>
</feature>